<evidence type="ECO:0000256" key="2">
    <source>
        <dbReference type="ARBA" id="ARBA00022679"/>
    </source>
</evidence>
<evidence type="ECO:0000256" key="1">
    <source>
        <dbReference type="ARBA" id="ARBA00001947"/>
    </source>
</evidence>
<dbReference type="GO" id="GO:0046872">
    <property type="term" value="F:metal ion binding"/>
    <property type="evidence" value="ECO:0007669"/>
    <property type="project" value="UniProtKB-KW"/>
</dbReference>
<dbReference type="AlphaFoldDB" id="A0A6J6TFU1"/>
<sequence>MGVVLTVAPTGPIATKADNEYLPTSPQEIADAVYEAYLAGASVAHLHLRDEQQRPTADLEIARRTMDLIEEKCPIHIQLSTGVGLSVEFEDREKMVELRPRMATLNPCSMSFGKGEFRNPPDGVRRLAARMRELDIKPELEVYDTGHLDAVMRLYDEGLLAEPMQFSIVLGVAGGASATPQNLVMMVERLPKDCIWQIIAIGKANLQLTAIGLALGGNARAGLEDTLYLRKGEIAQGNTPLVQRTADLARSMDLSIASVEETEQILSLPPR</sequence>
<evidence type="ECO:0000256" key="4">
    <source>
        <dbReference type="ARBA" id="ARBA00022833"/>
    </source>
</evidence>
<evidence type="ECO:0000256" key="3">
    <source>
        <dbReference type="ARBA" id="ARBA00022723"/>
    </source>
</evidence>
<keyword evidence="2" id="KW-0808">Transferase</keyword>
<protein>
    <submittedName>
        <fullName evidence="6">Unannotated protein</fullName>
    </submittedName>
</protein>
<proteinExistence type="predicted"/>
<dbReference type="Gene3D" id="3.20.20.70">
    <property type="entry name" value="Aldolase class I"/>
    <property type="match status" value="1"/>
</dbReference>
<organism evidence="6">
    <name type="scientific">freshwater metagenome</name>
    <dbReference type="NCBI Taxonomy" id="449393"/>
    <lineage>
        <taxon>unclassified sequences</taxon>
        <taxon>metagenomes</taxon>
        <taxon>ecological metagenomes</taxon>
    </lineage>
</organism>
<reference evidence="6" key="1">
    <citation type="submission" date="2020-05" db="EMBL/GenBank/DDBJ databases">
        <authorList>
            <person name="Chiriac C."/>
            <person name="Salcher M."/>
            <person name="Ghai R."/>
            <person name="Kavagutti S V."/>
        </authorList>
    </citation>
    <scope>NUCLEOTIDE SEQUENCE</scope>
</reference>
<keyword evidence="4" id="KW-0862">Zinc</keyword>
<dbReference type="PANTHER" id="PTHR37418">
    <property type="entry name" value="3-KETO-5-AMINOHEXANOATE CLEAVAGE ENZYME-RELATED"/>
    <property type="match status" value="1"/>
</dbReference>
<keyword evidence="3" id="KW-0479">Metal-binding</keyword>
<dbReference type="Pfam" id="PF05853">
    <property type="entry name" value="BKACE"/>
    <property type="match status" value="1"/>
</dbReference>
<evidence type="ECO:0000313" key="5">
    <source>
        <dbReference type="EMBL" id="CAB4743967.1"/>
    </source>
</evidence>
<dbReference type="GO" id="GO:0043720">
    <property type="term" value="F:3-keto-5-aminohexanoate cleavage activity"/>
    <property type="evidence" value="ECO:0007669"/>
    <property type="project" value="InterPro"/>
</dbReference>
<dbReference type="PANTHER" id="PTHR37418:SF2">
    <property type="entry name" value="3-KETO-5-AMINOHEXANOATE CLEAVAGE ENZYME"/>
    <property type="match status" value="1"/>
</dbReference>
<dbReference type="InterPro" id="IPR008567">
    <property type="entry name" value="BKACE"/>
</dbReference>
<dbReference type="EMBL" id="CAEZYZ010000061">
    <property type="protein sequence ID" value="CAB4743967.1"/>
    <property type="molecule type" value="Genomic_DNA"/>
</dbReference>
<comment type="cofactor">
    <cofactor evidence="1">
        <name>Zn(2+)</name>
        <dbReference type="ChEBI" id="CHEBI:29105"/>
    </cofactor>
</comment>
<accession>A0A6J6TFU1</accession>
<dbReference type="EMBL" id="CAEZYW010000158">
    <property type="protein sequence ID" value="CAB4746076.1"/>
    <property type="molecule type" value="Genomic_DNA"/>
</dbReference>
<gene>
    <name evidence="6" type="ORF">UFOPK2786_01042</name>
    <name evidence="5" type="ORF">UFOPK2810_00490</name>
</gene>
<name>A0A6J6TFU1_9ZZZZ</name>
<evidence type="ECO:0000313" key="6">
    <source>
        <dbReference type="EMBL" id="CAB4746076.1"/>
    </source>
</evidence>
<dbReference type="InterPro" id="IPR013785">
    <property type="entry name" value="Aldolase_TIM"/>
</dbReference>